<feature type="domain" description="G-protein coupled receptors family 1 profile" evidence="11">
    <location>
        <begin position="1"/>
        <end position="249"/>
    </location>
</feature>
<feature type="transmembrane region" description="Helical" evidence="10">
    <location>
        <begin position="225"/>
        <end position="252"/>
    </location>
</feature>
<dbReference type="GO" id="GO:0007204">
    <property type="term" value="P:positive regulation of cytosolic calcium ion concentration"/>
    <property type="evidence" value="ECO:0007669"/>
    <property type="project" value="TreeGrafter"/>
</dbReference>
<comment type="subcellular location">
    <subcellularLocation>
        <location evidence="1">Cell membrane</location>
        <topology evidence="1">Multi-pass membrane protein</topology>
    </subcellularLocation>
</comment>
<proteinExistence type="inferred from homology"/>
<keyword evidence="6 10" id="KW-0472">Membrane</keyword>
<dbReference type="PROSITE" id="PS50262">
    <property type="entry name" value="G_PROTEIN_RECEP_F1_2"/>
    <property type="match status" value="1"/>
</dbReference>
<evidence type="ECO:0000256" key="7">
    <source>
        <dbReference type="ARBA" id="ARBA00023170"/>
    </source>
</evidence>
<dbReference type="GO" id="GO:0019957">
    <property type="term" value="F:C-C chemokine binding"/>
    <property type="evidence" value="ECO:0007669"/>
    <property type="project" value="TreeGrafter"/>
</dbReference>
<evidence type="ECO:0000256" key="1">
    <source>
        <dbReference type="ARBA" id="ARBA00004651"/>
    </source>
</evidence>
<evidence type="ECO:0000256" key="8">
    <source>
        <dbReference type="ARBA" id="ARBA00023224"/>
    </source>
</evidence>
<comment type="similarity">
    <text evidence="9">Belongs to the G-protein coupled receptor 1 family.</text>
</comment>
<keyword evidence="13" id="KW-1185">Reference proteome</keyword>
<dbReference type="STRING" id="43700.ENSMALP00000007227"/>
<dbReference type="PROSITE" id="PS00237">
    <property type="entry name" value="G_PROTEIN_RECEP_F1_1"/>
    <property type="match status" value="1"/>
</dbReference>
<dbReference type="Pfam" id="PF00001">
    <property type="entry name" value="7tm_1"/>
    <property type="match status" value="1"/>
</dbReference>
<reference evidence="12" key="2">
    <citation type="submission" date="2025-09" db="UniProtKB">
        <authorList>
            <consortium name="Ensembl"/>
        </authorList>
    </citation>
    <scope>IDENTIFICATION</scope>
</reference>
<dbReference type="PRINTS" id="PR00237">
    <property type="entry name" value="GPCRRHODOPSN"/>
</dbReference>
<dbReference type="Proteomes" id="UP000261600">
    <property type="component" value="Unplaced"/>
</dbReference>
<dbReference type="SUPFAM" id="SSF81321">
    <property type="entry name" value="Family A G protein-coupled receptor-like"/>
    <property type="match status" value="1"/>
</dbReference>
<dbReference type="GO" id="GO:0009897">
    <property type="term" value="C:external side of plasma membrane"/>
    <property type="evidence" value="ECO:0007669"/>
    <property type="project" value="TreeGrafter"/>
</dbReference>
<feature type="transmembrane region" description="Helical" evidence="10">
    <location>
        <begin position="57"/>
        <end position="78"/>
    </location>
</feature>
<feature type="transmembrane region" description="Helical" evidence="10">
    <location>
        <begin position="20"/>
        <end position="37"/>
    </location>
</feature>
<dbReference type="Ensembl" id="ENSMALT00000007376.1">
    <property type="protein sequence ID" value="ENSMALP00000007227.1"/>
    <property type="gene ID" value="ENSMALG00000005151.1"/>
</dbReference>
<evidence type="ECO:0000256" key="3">
    <source>
        <dbReference type="ARBA" id="ARBA00022692"/>
    </source>
</evidence>
<feature type="transmembrane region" description="Helical" evidence="10">
    <location>
        <begin position="99"/>
        <end position="120"/>
    </location>
</feature>
<dbReference type="GO" id="GO:0019722">
    <property type="term" value="P:calcium-mediated signaling"/>
    <property type="evidence" value="ECO:0007669"/>
    <property type="project" value="TreeGrafter"/>
</dbReference>
<dbReference type="CDD" id="cd14984">
    <property type="entry name" value="7tmA_Chemokine_R"/>
    <property type="match status" value="1"/>
</dbReference>
<keyword evidence="7 9" id="KW-0675">Receptor</keyword>
<accession>A0A3Q3J2D0</accession>
<dbReference type="GO" id="GO:0016493">
    <property type="term" value="F:C-C chemokine receptor activity"/>
    <property type="evidence" value="ECO:0007669"/>
    <property type="project" value="TreeGrafter"/>
</dbReference>
<reference evidence="12" key="1">
    <citation type="submission" date="2025-08" db="UniProtKB">
        <authorList>
            <consortium name="Ensembl"/>
        </authorList>
    </citation>
    <scope>IDENTIFICATION</scope>
</reference>
<dbReference type="PRINTS" id="PR00657">
    <property type="entry name" value="CCCHEMOKINER"/>
</dbReference>
<name>A0A3Q3J2D0_MONAL</name>
<dbReference type="InterPro" id="IPR000355">
    <property type="entry name" value="Chemokine_rcpt"/>
</dbReference>
<evidence type="ECO:0000313" key="12">
    <source>
        <dbReference type="Ensembl" id="ENSMALP00000007227.1"/>
    </source>
</evidence>
<organism evidence="12 13">
    <name type="scientific">Monopterus albus</name>
    <name type="common">Swamp eel</name>
    <dbReference type="NCBI Taxonomy" id="43700"/>
    <lineage>
        <taxon>Eukaryota</taxon>
        <taxon>Metazoa</taxon>
        <taxon>Chordata</taxon>
        <taxon>Craniata</taxon>
        <taxon>Vertebrata</taxon>
        <taxon>Euteleostomi</taxon>
        <taxon>Actinopterygii</taxon>
        <taxon>Neopterygii</taxon>
        <taxon>Teleostei</taxon>
        <taxon>Neoteleostei</taxon>
        <taxon>Acanthomorphata</taxon>
        <taxon>Anabantaria</taxon>
        <taxon>Synbranchiformes</taxon>
        <taxon>Synbranchidae</taxon>
        <taxon>Monopterus</taxon>
    </lineage>
</organism>
<dbReference type="PANTHER" id="PTHR10489:SF686">
    <property type="entry name" value="C-C CHEMOKINE RECEPTOR TYPE 5"/>
    <property type="match status" value="1"/>
</dbReference>
<keyword evidence="8 9" id="KW-0807">Transducer</keyword>
<keyword evidence="4 10" id="KW-1133">Transmembrane helix</keyword>
<dbReference type="InterPro" id="IPR017452">
    <property type="entry name" value="GPCR_Rhodpsn_7TM"/>
</dbReference>
<dbReference type="GO" id="GO:0006955">
    <property type="term" value="P:immune response"/>
    <property type="evidence" value="ECO:0007669"/>
    <property type="project" value="TreeGrafter"/>
</dbReference>
<feature type="transmembrane region" description="Helical" evidence="10">
    <location>
        <begin position="145"/>
        <end position="166"/>
    </location>
</feature>
<evidence type="ECO:0000313" key="13">
    <source>
        <dbReference type="Proteomes" id="UP000261600"/>
    </source>
</evidence>
<keyword evidence="5 9" id="KW-0297">G-protein coupled receptor</keyword>
<dbReference type="Gene3D" id="1.20.1070.10">
    <property type="entry name" value="Rhodopsin 7-helix transmembrane proteins"/>
    <property type="match status" value="1"/>
</dbReference>
<feature type="transmembrane region" description="Helical" evidence="10">
    <location>
        <begin position="187"/>
        <end position="205"/>
    </location>
</feature>
<evidence type="ECO:0000256" key="9">
    <source>
        <dbReference type="RuleBase" id="RU000688"/>
    </source>
</evidence>
<evidence type="ECO:0000259" key="11">
    <source>
        <dbReference type="PROSITE" id="PS50262"/>
    </source>
</evidence>
<keyword evidence="2" id="KW-1003">Cell membrane</keyword>
<dbReference type="GO" id="GO:0060326">
    <property type="term" value="P:cell chemotaxis"/>
    <property type="evidence" value="ECO:0007669"/>
    <property type="project" value="TreeGrafter"/>
</dbReference>
<dbReference type="AlphaFoldDB" id="A0A3Q3J2D0"/>
<dbReference type="InterPro" id="IPR050119">
    <property type="entry name" value="CCR1-9-like"/>
</dbReference>
<protein>
    <recommendedName>
        <fullName evidence="11">G-protein coupled receptors family 1 profile domain-containing protein</fullName>
    </recommendedName>
</protein>
<evidence type="ECO:0000256" key="2">
    <source>
        <dbReference type="ARBA" id="ARBA00022475"/>
    </source>
</evidence>
<evidence type="ECO:0000256" key="10">
    <source>
        <dbReference type="SAM" id="Phobius"/>
    </source>
</evidence>
<keyword evidence="3 9" id="KW-0812">Transmembrane</keyword>
<dbReference type="InterPro" id="IPR000276">
    <property type="entry name" value="GPCR_Rhodpsn"/>
</dbReference>
<evidence type="ECO:0000256" key="6">
    <source>
        <dbReference type="ARBA" id="ARBA00023136"/>
    </source>
</evidence>
<evidence type="ECO:0000256" key="5">
    <source>
        <dbReference type="ARBA" id="ARBA00023040"/>
    </source>
</evidence>
<evidence type="ECO:0000256" key="4">
    <source>
        <dbReference type="ARBA" id="ARBA00022989"/>
    </source>
</evidence>
<sequence>NALVVCVLVKHRNQSNLTDICLLNLAVSDILFVLTLPFHSHYSVVEKWVFGDFLCHLLSGCHYTGFFTSIFFMVVMTLDRYMIIVHAHKVARYRTLRAGIALTVAVWLLSLVVSLPTFIFTKVTTDDPESPGCSYNPENKAWNNYTLFSAFILGLVVPLLVMIVCYSRIIPTLVNMRTAKKHRVVKLIILIVTVFFLFWAPYYISRFLRFLQTEDIFSSDCTTDGALRMSIAVTECIAYTHCCLNPIIYAFVGQKFMKRALQLMKKCVPGMHLPFVRDISDSSFKKSSFSSRSS</sequence>
<dbReference type="PANTHER" id="PTHR10489">
    <property type="entry name" value="CELL ADHESION MOLECULE"/>
    <property type="match status" value="1"/>
</dbReference>